<keyword evidence="3" id="KW-1185">Reference proteome</keyword>
<dbReference type="Proteomes" id="UP000054144">
    <property type="component" value="Unassembled WGS sequence"/>
</dbReference>
<accession>A0A0D7AAQ5</accession>
<dbReference type="InterPro" id="IPR012171">
    <property type="entry name" value="Fatty_acid_desaturase"/>
</dbReference>
<dbReference type="PANTHER" id="PTHR32100">
    <property type="entry name" value="OMEGA-6 FATTY ACID DESATURASE, CHLOROPLASTIC"/>
    <property type="match status" value="1"/>
</dbReference>
<sequence length="417" mass="48627">MGATATQTKEYREEDLPAYTPMPWTLQEIRDAIPARLFQKDPVYELTILSRDITLCAAFWYLATFIDPYFKSATAAQLLTPGGAELARWATWGVYWWFQGLVFMGIWVFGHECGHGAFSDSKLLNDVVGFLVHCFTWTPYFSWKISHHRHHVNHGSMERDEVYVPRTRSDLGIPDEKEGYKIDYSEFFHDSPIWTLGELIVQQVIAWPAYLMFNATGQRSYPKFTNHFTPNSILFTKAQRNLVLMSDAGLLVVFYATYLGFQKYGLAEVTKYYLVPVFEVSQWFIMITYLHHTAPYMPHYRNKEWNFQRGAAGTVDRDFLGWQGTFFLHNMAHFHVVHHFFPKMPFFNGPEGTKALKALIGEHYHRSENFSFPELYDTFKKCRFVENDGDVVFYRDKLGHATTRPADAYFTKTIKTD</sequence>
<dbReference type="Pfam" id="PF00487">
    <property type="entry name" value="FA_desaturase"/>
    <property type="match status" value="1"/>
</dbReference>
<organism evidence="2 3">
    <name type="scientific">Fistulina hepatica ATCC 64428</name>
    <dbReference type="NCBI Taxonomy" id="1128425"/>
    <lineage>
        <taxon>Eukaryota</taxon>
        <taxon>Fungi</taxon>
        <taxon>Dikarya</taxon>
        <taxon>Basidiomycota</taxon>
        <taxon>Agaricomycotina</taxon>
        <taxon>Agaricomycetes</taxon>
        <taxon>Agaricomycetidae</taxon>
        <taxon>Agaricales</taxon>
        <taxon>Fistulinaceae</taxon>
        <taxon>Fistulina</taxon>
    </lineage>
</organism>
<reference evidence="2 3" key="1">
    <citation type="journal article" date="2015" name="Fungal Genet. Biol.">
        <title>Evolution of novel wood decay mechanisms in Agaricales revealed by the genome sequences of Fistulina hepatica and Cylindrobasidium torrendii.</title>
        <authorList>
            <person name="Floudas D."/>
            <person name="Held B.W."/>
            <person name="Riley R."/>
            <person name="Nagy L.G."/>
            <person name="Koehler G."/>
            <person name="Ransdell A.S."/>
            <person name="Younus H."/>
            <person name="Chow J."/>
            <person name="Chiniquy J."/>
            <person name="Lipzen A."/>
            <person name="Tritt A."/>
            <person name="Sun H."/>
            <person name="Haridas S."/>
            <person name="LaButti K."/>
            <person name="Ohm R.A."/>
            <person name="Kues U."/>
            <person name="Blanchette R.A."/>
            <person name="Grigoriev I.V."/>
            <person name="Minto R.E."/>
            <person name="Hibbett D.S."/>
        </authorList>
    </citation>
    <scope>NUCLEOTIDE SEQUENCE [LARGE SCALE GENOMIC DNA]</scope>
    <source>
        <strain evidence="2 3">ATCC 64428</strain>
    </source>
</reference>
<dbReference type="GO" id="GO:0016491">
    <property type="term" value="F:oxidoreductase activity"/>
    <property type="evidence" value="ECO:0007669"/>
    <property type="project" value="InterPro"/>
</dbReference>
<protein>
    <recommendedName>
        <fullName evidence="1">Fatty acid desaturase domain-containing protein</fullName>
    </recommendedName>
</protein>
<evidence type="ECO:0000259" key="1">
    <source>
        <dbReference type="Pfam" id="PF00487"/>
    </source>
</evidence>
<dbReference type="InterPro" id="IPR005804">
    <property type="entry name" value="FA_desaturase_dom"/>
</dbReference>
<dbReference type="CDD" id="cd03507">
    <property type="entry name" value="Delta12-FADS-like"/>
    <property type="match status" value="1"/>
</dbReference>
<dbReference type="AlphaFoldDB" id="A0A0D7AAQ5"/>
<dbReference type="EMBL" id="KN881857">
    <property type="protein sequence ID" value="KIY48087.1"/>
    <property type="molecule type" value="Genomic_DNA"/>
</dbReference>
<name>A0A0D7AAQ5_9AGAR</name>
<proteinExistence type="predicted"/>
<evidence type="ECO:0000313" key="2">
    <source>
        <dbReference type="EMBL" id="KIY48087.1"/>
    </source>
</evidence>
<gene>
    <name evidence="2" type="ORF">FISHEDRAFT_44005</name>
</gene>
<dbReference type="GO" id="GO:0006629">
    <property type="term" value="P:lipid metabolic process"/>
    <property type="evidence" value="ECO:0007669"/>
    <property type="project" value="InterPro"/>
</dbReference>
<feature type="domain" description="Fatty acid desaturase" evidence="1">
    <location>
        <begin position="91"/>
        <end position="365"/>
    </location>
</feature>
<evidence type="ECO:0000313" key="3">
    <source>
        <dbReference type="Proteomes" id="UP000054144"/>
    </source>
</evidence>
<dbReference type="OrthoDB" id="1461976at2759"/>